<dbReference type="EMBL" id="BMHB01000001">
    <property type="protein sequence ID" value="GGI10903.1"/>
    <property type="molecule type" value="Genomic_DNA"/>
</dbReference>
<evidence type="ECO:0000256" key="1">
    <source>
        <dbReference type="SAM" id="Phobius"/>
    </source>
</evidence>
<dbReference type="AlphaFoldDB" id="A0A8J3AEU6"/>
<keyword evidence="1" id="KW-1133">Transmembrane helix</keyword>
<evidence type="ECO:0000313" key="2">
    <source>
        <dbReference type="EMBL" id="GGI10903.1"/>
    </source>
</evidence>
<dbReference type="InterPro" id="IPR036259">
    <property type="entry name" value="MFS_trans_sf"/>
</dbReference>
<dbReference type="Pfam" id="PF13347">
    <property type="entry name" value="MFS_2"/>
    <property type="match status" value="1"/>
</dbReference>
<organism evidence="2 3">
    <name type="scientific">Gottfriedia solisilvae</name>
    <dbReference type="NCBI Taxonomy" id="1516104"/>
    <lineage>
        <taxon>Bacteria</taxon>
        <taxon>Bacillati</taxon>
        <taxon>Bacillota</taxon>
        <taxon>Bacilli</taxon>
        <taxon>Bacillales</taxon>
        <taxon>Bacillaceae</taxon>
        <taxon>Gottfriedia</taxon>
    </lineage>
</organism>
<feature type="transmembrane region" description="Helical" evidence="1">
    <location>
        <begin position="75"/>
        <end position="99"/>
    </location>
</feature>
<dbReference type="SUPFAM" id="SSF103473">
    <property type="entry name" value="MFS general substrate transporter"/>
    <property type="match status" value="1"/>
</dbReference>
<protein>
    <submittedName>
        <fullName evidence="2">Uncharacterized protein</fullName>
    </submittedName>
</protein>
<feature type="transmembrane region" description="Helical" evidence="1">
    <location>
        <begin position="7"/>
        <end position="26"/>
    </location>
</feature>
<accession>A0A8J3AEU6</accession>
<keyword evidence="1" id="KW-0812">Transmembrane</keyword>
<feature type="transmembrane region" description="Helical" evidence="1">
    <location>
        <begin position="32"/>
        <end position="54"/>
    </location>
</feature>
<dbReference type="Proteomes" id="UP000626244">
    <property type="component" value="Unassembled WGS sequence"/>
</dbReference>
<proteinExistence type="predicted"/>
<comment type="caution">
    <text evidence="2">The sequence shown here is derived from an EMBL/GenBank/DDBJ whole genome shotgun (WGS) entry which is preliminary data.</text>
</comment>
<keyword evidence="3" id="KW-1185">Reference proteome</keyword>
<feature type="transmembrane region" description="Helical" evidence="1">
    <location>
        <begin position="119"/>
        <end position="140"/>
    </location>
</feature>
<sequence length="200" mass="21988">MGFAKPFRIALNIVILSVIAYTVLYFTDSSNMVIILFAITAFFGLGTGGVYYIPWNVYTFLADVDEMVTGKRREGVYAGAMTFCGKLMRSVIVFGMGWVLDAFGFVSGEKVQPASAINALITIFSIGVISLAILGVISAFRMKLDRATHKIILDEIQRIKDGGTMQQVSAKTKEVVEQLTGSKYETCYQTVSASYQSQKH</sequence>
<gene>
    <name evidence="2" type="ORF">GCM10007380_05140</name>
</gene>
<evidence type="ECO:0000313" key="3">
    <source>
        <dbReference type="Proteomes" id="UP000626244"/>
    </source>
</evidence>
<name>A0A8J3AEU6_9BACI</name>
<keyword evidence="1" id="KW-0472">Membrane</keyword>
<reference evidence="3" key="1">
    <citation type="journal article" date="2019" name="Int. J. Syst. Evol. Microbiol.">
        <title>The Global Catalogue of Microorganisms (GCM) 10K type strain sequencing project: providing services to taxonomists for standard genome sequencing and annotation.</title>
        <authorList>
            <consortium name="The Broad Institute Genomics Platform"/>
            <consortium name="The Broad Institute Genome Sequencing Center for Infectious Disease"/>
            <person name="Wu L."/>
            <person name="Ma J."/>
        </authorList>
    </citation>
    <scope>NUCLEOTIDE SEQUENCE [LARGE SCALE GENOMIC DNA]</scope>
    <source>
        <strain evidence="3">CGMCC 1.14993</strain>
    </source>
</reference>